<keyword evidence="3" id="KW-1185">Reference proteome</keyword>
<accession>A0A7Y9Z822</accession>
<dbReference type="RefSeq" id="WP_062074673.1">
    <property type="nucleotide sequence ID" value="NZ_BBRC01000003.1"/>
</dbReference>
<comment type="caution">
    <text evidence="2">The sequence shown here is derived from an EMBL/GenBank/DDBJ whole genome shotgun (WGS) entry which is preliminary data.</text>
</comment>
<evidence type="ECO:0000313" key="2">
    <source>
        <dbReference type="EMBL" id="NYI40539.1"/>
    </source>
</evidence>
<evidence type="ECO:0008006" key="4">
    <source>
        <dbReference type="Google" id="ProtNLM"/>
    </source>
</evidence>
<reference evidence="2 3" key="1">
    <citation type="submission" date="2020-07" db="EMBL/GenBank/DDBJ databases">
        <title>Sequencing the genomes of 1000 actinobacteria strains.</title>
        <authorList>
            <person name="Klenk H.-P."/>
        </authorList>
    </citation>
    <scope>NUCLEOTIDE SEQUENCE [LARGE SCALE GENOMIC DNA]</scope>
    <source>
        <strain evidence="2 3">DSM 19970</strain>
    </source>
</reference>
<feature type="chain" id="PRO_5039084373" description="DNA modification methylase" evidence="1">
    <location>
        <begin position="27"/>
        <end position="160"/>
    </location>
</feature>
<gene>
    <name evidence="2" type="ORF">BKA03_000658</name>
</gene>
<dbReference type="AlphaFoldDB" id="A0A7Y9Z822"/>
<feature type="signal peptide" evidence="1">
    <location>
        <begin position="1"/>
        <end position="26"/>
    </location>
</feature>
<keyword evidence="1" id="KW-0732">Signal</keyword>
<dbReference type="OrthoDB" id="3267550at2"/>
<dbReference type="PROSITE" id="PS51257">
    <property type="entry name" value="PROKAR_LIPOPROTEIN"/>
    <property type="match status" value="1"/>
</dbReference>
<proteinExistence type="predicted"/>
<evidence type="ECO:0000256" key="1">
    <source>
        <dbReference type="SAM" id="SignalP"/>
    </source>
</evidence>
<organism evidence="2 3">
    <name type="scientific">Demequina lutea</name>
    <dbReference type="NCBI Taxonomy" id="431489"/>
    <lineage>
        <taxon>Bacteria</taxon>
        <taxon>Bacillati</taxon>
        <taxon>Actinomycetota</taxon>
        <taxon>Actinomycetes</taxon>
        <taxon>Micrococcales</taxon>
        <taxon>Demequinaceae</taxon>
        <taxon>Demequina</taxon>
    </lineage>
</organism>
<name>A0A7Y9Z822_9MICO</name>
<sequence>MATRSLSAVGALGALVALSLSGCALTAQITTGKPYAASDGTGGTVDGVVAQNLLLITAGVGDKAALVGSFYNETAAPVSVDVTVEDGKASFTIPSKSTVSVGVAAGEQELIATSTVAPGLTSQITISVDKSASSSKPLPVLDGTLPEYKGILAELQATGS</sequence>
<dbReference type="EMBL" id="JACBZO010000001">
    <property type="protein sequence ID" value="NYI40539.1"/>
    <property type="molecule type" value="Genomic_DNA"/>
</dbReference>
<evidence type="ECO:0000313" key="3">
    <source>
        <dbReference type="Proteomes" id="UP000547973"/>
    </source>
</evidence>
<protein>
    <recommendedName>
        <fullName evidence="4">DNA modification methylase</fullName>
    </recommendedName>
</protein>
<dbReference type="Proteomes" id="UP000547973">
    <property type="component" value="Unassembled WGS sequence"/>
</dbReference>